<dbReference type="HOGENOM" id="CLU_1254062_0_0_5"/>
<feature type="signal peptide" evidence="1">
    <location>
        <begin position="1"/>
        <end position="24"/>
    </location>
</feature>
<dbReference type="EMBL" id="CP008941">
    <property type="protein sequence ID" value="AIK96110.1"/>
    <property type="molecule type" value="Genomic_DNA"/>
</dbReference>
<evidence type="ECO:0000313" key="2">
    <source>
        <dbReference type="EMBL" id="AIK96110.1"/>
    </source>
</evidence>
<accession>A0A077AZC7</accession>
<dbReference type="OrthoDB" id="8487477at2"/>
<dbReference type="Proteomes" id="UP000028926">
    <property type="component" value="Chromosome"/>
</dbReference>
<proteinExistence type="predicted"/>
<dbReference type="STRING" id="91604.ID47_04180"/>
<name>A0A077AZC7_9PROT</name>
<evidence type="ECO:0000256" key="1">
    <source>
        <dbReference type="SAM" id="SignalP"/>
    </source>
</evidence>
<reference evidence="2 3" key="1">
    <citation type="submission" date="2014-07" db="EMBL/GenBank/DDBJ databases">
        <title>Comparative genomic insights into amoeba endosymbionts belonging to the families of Holosporaceae and Candidatus Midichloriaceae within Rickettsiales.</title>
        <authorList>
            <person name="Wang Z."/>
            <person name="Wu M."/>
        </authorList>
    </citation>
    <scope>NUCLEOTIDE SEQUENCE [LARGE SCALE GENOMIC DNA]</scope>
    <source>
        <strain evidence="2">PRA3</strain>
    </source>
</reference>
<feature type="chain" id="PRO_5001717347" evidence="1">
    <location>
        <begin position="25"/>
        <end position="221"/>
    </location>
</feature>
<gene>
    <name evidence="2" type="ORF">ID47_04180</name>
</gene>
<sequence length="221" mass="25229">MKVTTIKFSISLGLLTILNLPTLASENQDWQIELQQRVHGFGVDTLFREHQLPKTIRESSYAKEAYNKGRRMLMDKEGIKALPYLAYAEHYMVAESLTALERVGAGFYEKIPENIQTQIKQALSSYNSEFSRYNNQGSIFKMYLNYWNKNEELLINSQKSSFFGSLGKLIFGDAQGEKSNSSKAFFGDLHKNPPLRFSREGTAEDLIPLLPGERDGKIKKE</sequence>
<dbReference type="KEGG" id="paca:ID47_04180"/>
<dbReference type="RefSeq" id="WP_038464111.1">
    <property type="nucleotide sequence ID" value="NZ_CP008941.1"/>
</dbReference>
<dbReference type="AlphaFoldDB" id="A0A077AZC7"/>
<protein>
    <submittedName>
        <fullName evidence="2">Uncharacterized protein</fullName>
    </submittedName>
</protein>
<organism evidence="2 3">
    <name type="scientific">Candidatus Odyssella acanthamoebae</name>
    <dbReference type="NCBI Taxonomy" id="91604"/>
    <lineage>
        <taxon>Bacteria</taxon>
        <taxon>Pseudomonadati</taxon>
        <taxon>Pseudomonadota</taxon>
        <taxon>Alphaproteobacteria</taxon>
        <taxon>Holosporales</taxon>
        <taxon>Candidatus Paracaedibacteraceae</taxon>
        <taxon>Candidatus Odyssella</taxon>
    </lineage>
</organism>
<keyword evidence="3" id="KW-1185">Reference proteome</keyword>
<keyword evidence="1" id="KW-0732">Signal</keyword>
<evidence type="ECO:0000313" key="3">
    <source>
        <dbReference type="Proteomes" id="UP000028926"/>
    </source>
</evidence>